<evidence type="ECO:0000259" key="4">
    <source>
        <dbReference type="SMART" id="SM00797"/>
    </source>
</evidence>
<dbReference type="PANTHER" id="PTHR43309">
    <property type="entry name" value="5-OXOPROLINASE SUBUNIT C"/>
    <property type="match status" value="1"/>
</dbReference>
<evidence type="ECO:0000256" key="3">
    <source>
        <dbReference type="ARBA" id="ARBA00022840"/>
    </source>
</evidence>
<dbReference type="InterPro" id="IPR003778">
    <property type="entry name" value="CT_A_B"/>
</dbReference>
<evidence type="ECO:0000313" key="5">
    <source>
        <dbReference type="EMBL" id="MCU5745804.1"/>
    </source>
</evidence>
<sequence>MSIIIEDAGLFSSFQDLGRHGHEHEGVIPGGAMDTLAHEIANRLVANDKEEATLEMTNRMARIRFTEPTLIAICGGSFKAETQRMTVYPNKLHLMEKGDVLDFTDTRNVSRLYLAIGGGYELEDWLHSTATDFKSKVGGFKGRQLRKGDEVNMKRNYTERHRKLFENLATTHQASWGVDGYALSFNYMSDVFHVVLNKGAEDFESEMLSRFTAGDYKVTSKANRIGMLVEGEAIKAFYEDMPAHQSVKRGTIQIKRDGTPIILLNDHFTLGSYPQIGTIASYHLSKLAQKHQGTRLKFQYIDVQTAEANLMKYSHWLNQLFHGIEYRMQLEMMKS</sequence>
<dbReference type="EMBL" id="JAOPKZ010000005">
    <property type="protein sequence ID" value="MCU5745804.1"/>
    <property type="molecule type" value="Genomic_DNA"/>
</dbReference>
<dbReference type="RefSeq" id="WP_262855212.1">
    <property type="nucleotide sequence ID" value="NZ_JAOPKZ010000005.1"/>
</dbReference>
<accession>A0ABT2QPA4</accession>
<dbReference type="Pfam" id="PF02626">
    <property type="entry name" value="CT_A_B"/>
    <property type="match status" value="1"/>
</dbReference>
<evidence type="ECO:0000256" key="1">
    <source>
        <dbReference type="ARBA" id="ARBA00022741"/>
    </source>
</evidence>
<dbReference type="Proteomes" id="UP001209553">
    <property type="component" value="Unassembled WGS sequence"/>
</dbReference>
<gene>
    <name evidence="5" type="ORF">N9R04_03585</name>
</gene>
<keyword evidence="6" id="KW-1185">Reference proteome</keyword>
<keyword evidence="1" id="KW-0547">Nucleotide-binding</keyword>
<dbReference type="InterPro" id="IPR052708">
    <property type="entry name" value="PxpC"/>
</dbReference>
<feature type="domain" description="Carboxyltransferase" evidence="4">
    <location>
        <begin position="24"/>
        <end position="316"/>
    </location>
</feature>
<name>A0ABT2QPA4_9STAP</name>
<reference evidence="5 6" key="1">
    <citation type="journal article" date="2023" name="Int. J. Syst. Evol. Microbiol.">
        <title>Streptococcus sciuri sp. nov., Staphylococcus marylandisciuri sp. nov. and Staphylococcus americanisciuri sp. nov., isolated from faeces of eastern grey squirrel (Sciurus carolinensis).</title>
        <authorList>
            <person name="Volokhov D.V."/>
            <person name="Zagorodnyaya T.A."/>
            <person name="Furtak V.A."/>
            <person name="Nattanmai G."/>
            <person name="Randall L."/>
            <person name="Jose S."/>
            <person name="Gao Y."/>
            <person name="Eisenberg T."/>
            <person name="Delmonte P."/>
            <person name="Blom J."/>
            <person name="Mitchell K.K."/>
        </authorList>
    </citation>
    <scope>NUCLEOTIDE SEQUENCE [LARGE SCALE GENOMIC DNA]</scope>
    <source>
        <strain evidence="5 6">SQ8-PEA</strain>
    </source>
</reference>
<dbReference type="PANTHER" id="PTHR43309:SF5">
    <property type="entry name" value="5-OXOPROLINASE SUBUNIT C"/>
    <property type="match status" value="1"/>
</dbReference>
<comment type="caution">
    <text evidence="5">The sequence shown here is derived from an EMBL/GenBank/DDBJ whole genome shotgun (WGS) entry which is preliminary data.</text>
</comment>
<evidence type="ECO:0000313" key="6">
    <source>
        <dbReference type="Proteomes" id="UP001209553"/>
    </source>
</evidence>
<proteinExistence type="predicted"/>
<dbReference type="Gene3D" id="2.40.100.10">
    <property type="entry name" value="Cyclophilin-like"/>
    <property type="match status" value="1"/>
</dbReference>
<evidence type="ECO:0000256" key="2">
    <source>
        <dbReference type="ARBA" id="ARBA00022801"/>
    </source>
</evidence>
<dbReference type="InterPro" id="IPR029000">
    <property type="entry name" value="Cyclophilin-like_dom_sf"/>
</dbReference>
<keyword evidence="3" id="KW-0067">ATP-binding</keyword>
<keyword evidence="2" id="KW-0378">Hydrolase</keyword>
<protein>
    <submittedName>
        <fullName evidence="5">Biotin-dependent carboxyltransferase family protein</fullName>
    </submittedName>
</protein>
<organism evidence="5 6">
    <name type="scientific">Staphylococcus marylandisciuri</name>
    <dbReference type="NCBI Taxonomy" id="2981529"/>
    <lineage>
        <taxon>Bacteria</taxon>
        <taxon>Bacillati</taxon>
        <taxon>Bacillota</taxon>
        <taxon>Bacilli</taxon>
        <taxon>Bacillales</taxon>
        <taxon>Staphylococcaceae</taxon>
        <taxon>Staphylococcus</taxon>
    </lineage>
</organism>
<dbReference type="SMART" id="SM00797">
    <property type="entry name" value="AHS2"/>
    <property type="match status" value="1"/>
</dbReference>